<dbReference type="GO" id="GO:0005524">
    <property type="term" value="F:ATP binding"/>
    <property type="evidence" value="ECO:0007669"/>
    <property type="project" value="UniProtKB-KW"/>
</dbReference>
<keyword evidence="1" id="KW-0547">Nucleotide-binding</keyword>
<dbReference type="Proteomes" id="UP000824124">
    <property type="component" value="Unassembled WGS sequence"/>
</dbReference>
<accession>A0A9D1KYD8</accession>
<evidence type="ECO:0000313" key="5">
    <source>
        <dbReference type="EMBL" id="HIU10198.1"/>
    </source>
</evidence>
<keyword evidence="3" id="KW-0067">ATP-binding</keyword>
<dbReference type="Gene3D" id="3.30.1360.40">
    <property type="match status" value="1"/>
</dbReference>
<evidence type="ECO:0000313" key="6">
    <source>
        <dbReference type="Proteomes" id="UP000824124"/>
    </source>
</evidence>
<evidence type="ECO:0000256" key="3">
    <source>
        <dbReference type="ARBA" id="ARBA00022840"/>
    </source>
</evidence>
<keyword evidence="2 5" id="KW-0378">Hydrolase</keyword>
<dbReference type="InterPro" id="IPR029000">
    <property type="entry name" value="Cyclophilin-like_dom_sf"/>
</dbReference>
<gene>
    <name evidence="5" type="primary">pxpB</name>
    <name evidence="5" type="ORF">IAB00_02985</name>
</gene>
<dbReference type="EMBL" id="DVMH01000018">
    <property type="protein sequence ID" value="HIU10198.1"/>
    <property type="molecule type" value="Genomic_DNA"/>
</dbReference>
<reference evidence="5" key="1">
    <citation type="submission" date="2020-10" db="EMBL/GenBank/DDBJ databases">
        <authorList>
            <person name="Gilroy R."/>
        </authorList>
    </citation>
    <scope>NUCLEOTIDE SEQUENCE</scope>
    <source>
        <strain evidence="5">2830</strain>
    </source>
</reference>
<evidence type="ECO:0000259" key="4">
    <source>
        <dbReference type="SMART" id="SM00796"/>
    </source>
</evidence>
<dbReference type="SMART" id="SM00796">
    <property type="entry name" value="AHS1"/>
    <property type="match status" value="1"/>
</dbReference>
<dbReference type="InterPro" id="IPR003833">
    <property type="entry name" value="CT_C_D"/>
</dbReference>
<dbReference type="NCBIfam" id="TIGR00370">
    <property type="entry name" value="5-oxoprolinase subunit PxpB"/>
    <property type="match status" value="1"/>
</dbReference>
<protein>
    <submittedName>
        <fullName evidence="5">5-oxoprolinase subunit PxpB</fullName>
        <ecNumber evidence="5">3.5.2.9</ecNumber>
    </submittedName>
</protein>
<dbReference type="Pfam" id="PF02682">
    <property type="entry name" value="CT_C_D"/>
    <property type="match status" value="1"/>
</dbReference>
<proteinExistence type="predicted"/>
<dbReference type="AlphaFoldDB" id="A0A9D1KYD8"/>
<comment type="caution">
    <text evidence="5">The sequence shown here is derived from an EMBL/GenBank/DDBJ whole genome shotgun (WGS) entry which is preliminary data.</text>
</comment>
<dbReference type="EC" id="3.5.2.9" evidence="5"/>
<dbReference type="SUPFAM" id="SSF160467">
    <property type="entry name" value="PH0987 N-terminal domain-like"/>
    <property type="match status" value="1"/>
</dbReference>
<dbReference type="Gene3D" id="2.40.100.10">
    <property type="entry name" value="Cyclophilin-like"/>
    <property type="match status" value="1"/>
</dbReference>
<name>A0A9D1KYD8_9FIRM</name>
<evidence type="ECO:0000256" key="1">
    <source>
        <dbReference type="ARBA" id="ARBA00022741"/>
    </source>
</evidence>
<dbReference type="GO" id="GO:0017168">
    <property type="term" value="F:5-oxoprolinase (ATP-hydrolyzing) activity"/>
    <property type="evidence" value="ECO:0007669"/>
    <property type="project" value="UniProtKB-EC"/>
</dbReference>
<feature type="domain" description="Carboxyltransferase" evidence="4">
    <location>
        <begin position="1"/>
        <end position="202"/>
    </location>
</feature>
<dbReference type="PANTHER" id="PTHR34698:SF2">
    <property type="entry name" value="5-OXOPROLINASE SUBUNIT B"/>
    <property type="match status" value="1"/>
</dbReference>
<dbReference type="PANTHER" id="PTHR34698">
    <property type="entry name" value="5-OXOPROLINASE SUBUNIT B"/>
    <property type="match status" value="1"/>
</dbReference>
<evidence type="ECO:0000256" key="2">
    <source>
        <dbReference type="ARBA" id="ARBA00022801"/>
    </source>
</evidence>
<dbReference type="SUPFAM" id="SSF50891">
    <property type="entry name" value="Cyclophilin-like"/>
    <property type="match status" value="1"/>
</dbReference>
<reference evidence="5" key="2">
    <citation type="journal article" date="2021" name="PeerJ">
        <title>Extensive microbial diversity within the chicken gut microbiome revealed by metagenomics and culture.</title>
        <authorList>
            <person name="Gilroy R."/>
            <person name="Ravi A."/>
            <person name="Getino M."/>
            <person name="Pursley I."/>
            <person name="Horton D.L."/>
            <person name="Alikhan N.F."/>
            <person name="Baker D."/>
            <person name="Gharbi K."/>
            <person name="Hall N."/>
            <person name="Watson M."/>
            <person name="Adriaenssens E.M."/>
            <person name="Foster-Nyarko E."/>
            <person name="Jarju S."/>
            <person name="Secka A."/>
            <person name="Antonio M."/>
            <person name="Oren A."/>
            <person name="Chaudhuri R.R."/>
            <person name="La Ragione R."/>
            <person name="Hildebrand F."/>
            <person name="Pallen M.J."/>
        </authorList>
    </citation>
    <scope>NUCLEOTIDE SEQUENCE</scope>
    <source>
        <strain evidence="5">2830</strain>
    </source>
</reference>
<organism evidence="5 6">
    <name type="scientific">Candidatus Avidehalobacter gallistercoris</name>
    <dbReference type="NCBI Taxonomy" id="2840694"/>
    <lineage>
        <taxon>Bacteria</taxon>
        <taxon>Bacillati</taxon>
        <taxon>Bacillota</taxon>
        <taxon>Clostridia</taxon>
        <taxon>Eubacteriales</taxon>
        <taxon>Peptococcaceae</taxon>
        <taxon>Peptococcaceae incertae sedis</taxon>
        <taxon>Candidatus Avidehalobacter</taxon>
    </lineage>
</organism>
<sequence>MKILPVGDCALLVEFGREVNEKLNDRVRALCDAVLAAGYPWLEDVVPAYASLLVSWEAGATDFTAASAAVEHLLAVLSERSSEQKRIWAIPVCYEGEFAPDMADMEQLCGLSAAEIIRLHSGRDYKIYMLGFLPGFAYLGGLDKKIHAPRLQTPRVRIEAGSVGIGGAQTGIYPLASPGGWRLIGKTPLPLYDPDRAEPIFYQAGDFVRFLPISAKAFDHLAADVAAGRWQPQLCDGEVAR</sequence>
<dbReference type="InterPro" id="IPR010016">
    <property type="entry name" value="PxpB"/>
</dbReference>